<organism evidence="2 3">
    <name type="scientific">Paenibacillus solanacearum</name>
    <dbReference type="NCBI Taxonomy" id="2048548"/>
    <lineage>
        <taxon>Bacteria</taxon>
        <taxon>Bacillati</taxon>
        <taxon>Bacillota</taxon>
        <taxon>Bacilli</taxon>
        <taxon>Bacillales</taxon>
        <taxon>Paenibacillaceae</taxon>
        <taxon>Paenibacillus</taxon>
    </lineage>
</organism>
<sequence length="156" mass="16121">MAVIPFAAGHLTLGQVVFRLAAAVLLGGMLGVTGRVKRRGAAVWVLASVSVCLLSAAVMLLCVYGMAALSEAGALVHFFSAHAYGAVISVIGFMAGGLLFGVVPLGKDMEEVSQLFVTMVIGFCTGDGFYECAVLCALIGVLVVKLPVSLRSNQEK</sequence>
<dbReference type="AlphaFoldDB" id="A0A916NQF7"/>
<feature type="transmembrane region" description="Helical" evidence="1">
    <location>
        <begin position="12"/>
        <end position="32"/>
    </location>
</feature>
<feature type="transmembrane region" description="Helical" evidence="1">
    <location>
        <begin position="115"/>
        <end position="144"/>
    </location>
</feature>
<evidence type="ECO:0000313" key="2">
    <source>
        <dbReference type="EMBL" id="CAG7635197.1"/>
    </source>
</evidence>
<gene>
    <name evidence="2" type="ORF">PAESOLCIP111_03636</name>
</gene>
<proteinExistence type="predicted"/>
<keyword evidence="1" id="KW-1133">Transmembrane helix</keyword>
<keyword evidence="1" id="KW-0812">Transmembrane</keyword>
<name>A0A916NQF7_9BACL</name>
<keyword evidence="3" id="KW-1185">Reference proteome</keyword>
<evidence type="ECO:0000313" key="3">
    <source>
        <dbReference type="Proteomes" id="UP000693672"/>
    </source>
</evidence>
<dbReference type="RefSeq" id="WP_218093382.1">
    <property type="nucleotide sequence ID" value="NZ_CAJVAS010000016.1"/>
</dbReference>
<feature type="transmembrane region" description="Helical" evidence="1">
    <location>
        <begin position="81"/>
        <end position="103"/>
    </location>
</feature>
<feature type="transmembrane region" description="Helical" evidence="1">
    <location>
        <begin position="44"/>
        <end position="69"/>
    </location>
</feature>
<evidence type="ECO:0000256" key="1">
    <source>
        <dbReference type="SAM" id="Phobius"/>
    </source>
</evidence>
<protein>
    <submittedName>
        <fullName evidence="2">Uncharacterized protein</fullName>
    </submittedName>
</protein>
<keyword evidence="1" id="KW-0472">Membrane</keyword>
<dbReference type="EMBL" id="CAJVAS010000016">
    <property type="protein sequence ID" value="CAG7635197.1"/>
    <property type="molecule type" value="Genomic_DNA"/>
</dbReference>
<accession>A0A916NQF7</accession>
<dbReference type="Proteomes" id="UP000693672">
    <property type="component" value="Unassembled WGS sequence"/>
</dbReference>
<reference evidence="2" key="1">
    <citation type="submission" date="2021-06" db="EMBL/GenBank/DDBJ databases">
        <authorList>
            <person name="Criscuolo A."/>
        </authorList>
    </citation>
    <scope>NUCLEOTIDE SEQUENCE</scope>
    <source>
        <strain evidence="2">CIP111600</strain>
    </source>
</reference>
<comment type="caution">
    <text evidence="2">The sequence shown here is derived from an EMBL/GenBank/DDBJ whole genome shotgun (WGS) entry which is preliminary data.</text>
</comment>